<evidence type="ECO:0000313" key="2">
    <source>
        <dbReference type="EMBL" id="KAK5111324.1"/>
    </source>
</evidence>
<proteinExistence type="predicted"/>
<accession>A0AAN7YNR2</accession>
<dbReference type="Proteomes" id="UP001310890">
    <property type="component" value="Unassembled WGS sequence"/>
</dbReference>
<feature type="compositionally biased region" description="Basic and acidic residues" evidence="1">
    <location>
        <begin position="133"/>
        <end position="145"/>
    </location>
</feature>
<evidence type="ECO:0000313" key="3">
    <source>
        <dbReference type="Proteomes" id="UP001310890"/>
    </source>
</evidence>
<feature type="region of interest" description="Disordered" evidence="1">
    <location>
        <begin position="195"/>
        <end position="234"/>
    </location>
</feature>
<reference evidence="2" key="1">
    <citation type="submission" date="2023-08" db="EMBL/GenBank/DDBJ databases">
        <title>Black Yeasts Isolated from many extreme environments.</title>
        <authorList>
            <person name="Coleine C."/>
            <person name="Stajich J.E."/>
            <person name="Selbmann L."/>
        </authorList>
    </citation>
    <scope>NUCLEOTIDE SEQUENCE</scope>
    <source>
        <strain evidence="2">CCFEE 5401</strain>
    </source>
</reference>
<feature type="compositionally biased region" description="Low complexity" evidence="1">
    <location>
        <begin position="164"/>
        <end position="181"/>
    </location>
</feature>
<comment type="caution">
    <text evidence="2">The sequence shown here is derived from an EMBL/GenBank/DDBJ whole genome shotgun (WGS) entry which is preliminary data.</text>
</comment>
<feature type="compositionally biased region" description="Basic and acidic residues" evidence="1">
    <location>
        <begin position="112"/>
        <end position="124"/>
    </location>
</feature>
<feature type="compositionally biased region" description="Low complexity" evidence="1">
    <location>
        <begin position="219"/>
        <end position="234"/>
    </location>
</feature>
<protein>
    <submittedName>
        <fullName evidence="2">Uncharacterized protein</fullName>
    </submittedName>
</protein>
<feature type="region of interest" description="Disordered" evidence="1">
    <location>
        <begin position="492"/>
        <end position="531"/>
    </location>
</feature>
<dbReference type="AlphaFoldDB" id="A0AAN7YNR2"/>
<feature type="region of interest" description="Disordered" evidence="1">
    <location>
        <begin position="105"/>
        <end position="181"/>
    </location>
</feature>
<name>A0AAN7YNR2_9PEZI</name>
<feature type="region of interest" description="Disordered" evidence="1">
    <location>
        <begin position="356"/>
        <end position="393"/>
    </location>
</feature>
<feature type="region of interest" description="Disordered" evidence="1">
    <location>
        <begin position="1"/>
        <end position="45"/>
    </location>
</feature>
<organism evidence="2 3">
    <name type="scientific">Meristemomyces frigidus</name>
    <dbReference type="NCBI Taxonomy" id="1508187"/>
    <lineage>
        <taxon>Eukaryota</taxon>
        <taxon>Fungi</taxon>
        <taxon>Dikarya</taxon>
        <taxon>Ascomycota</taxon>
        <taxon>Pezizomycotina</taxon>
        <taxon>Dothideomycetes</taxon>
        <taxon>Dothideomycetidae</taxon>
        <taxon>Mycosphaerellales</taxon>
        <taxon>Teratosphaeriaceae</taxon>
        <taxon>Meristemomyces</taxon>
    </lineage>
</organism>
<dbReference type="EMBL" id="JAVRRL010000040">
    <property type="protein sequence ID" value="KAK5111324.1"/>
    <property type="molecule type" value="Genomic_DNA"/>
</dbReference>
<feature type="compositionally biased region" description="Basic and acidic residues" evidence="1">
    <location>
        <begin position="515"/>
        <end position="531"/>
    </location>
</feature>
<feature type="compositionally biased region" description="Polar residues" evidence="1">
    <location>
        <begin position="379"/>
        <end position="393"/>
    </location>
</feature>
<gene>
    <name evidence="2" type="ORF">LTR62_005164</name>
</gene>
<sequence length="531" mass="56842">MSDSGFRTAIDDSFEPNFFPVPLPDTRSREPYNGPRSGHWSVASDTGSAIDDRCPTIYNYGHLNSSQRATGSEPIRPIEADLLKKLGRATYEAEKLKVKVKADVAASIQSESTRESAKTKEKASKGFFVPARVDGRDLKPAKPDNKQNAGEVKKSTKHVAQPQPTAASVGGPASAASSGPSFKQSLRAAVMSVSRHSENHECTGSIASSGGYRGDSEWSHASGPESAAPSGAISAKSMRDAIKSINKNSEVVGQGWVAESWKPASAQGSSKFGTQQFVRSEVVQKDRIYREDGSTHAWENVYAHSEPGYPIQARYHMSTPTPTSQGYEKHRTGIQPDFGNGFKAVGEGVFRARPANIQTGSGRHSGHHDHSGSRGVSSTHGRNTRTPDNPQNATVFAGKGWVSPHPLSATPSVFGSPPQSRVAIPAGVDKMLPKTHRGEKEISFQEWQMMREAGYDVGGSQFGSAKGFTAIKDESVVSEMALSVARMFAAGSGSESQKCGRESSIGRASAGSHGWSEKDGEVHLRMPWDGK</sequence>
<evidence type="ECO:0000256" key="1">
    <source>
        <dbReference type="SAM" id="MobiDB-lite"/>
    </source>
</evidence>